<protein>
    <submittedName>
        <fullName evidence="1">Putative ovule protein</fullName>
    </submittedName>
</protein>
<evidence type="ECO:0000313" key="1">
    <source>
        <dbReference type="EMBL" id="JAP14897.1"/>
    </source>
</evidence>
<organism evidence="1">
    <name type="scientific">Solanum chacoense</name>
    <name type="common">Chaco potato</name>
    <dbReference type="NCBI Taxonomy" id="4108"/>
    <lineage>
        <taxon>Eukaryota</taxon>
        <taxon>Viridiplantae</taxon>
        <taxon>Streptophyta</taxon>
        <taxon>Embryophyta</taxon>
        <taxon>Tracheophyta</taxon>
        <taxon>Spermatophyta</taxon>
        <taxon>Magnoliopsida</taxon>
        <taxon>eudicotyledons</taxon>
        <taxon>Gunneridae</taxon>
        <taxon>Pentapetalae</taxon>
        <taxon>asterids</taxon>
        <taxon>lamiids</taxon>
        <taxon>Solanales</taxon>
        <taxon>Solanaceae</taxon>
        <taxon>Solanoideae</taxon>
        <taxon>Solaneae</taxon>
        <taxon>Solanum</taxon>
    </lineage>
</organism>
<dbReference type="AlphaFoldDB" id="A0A0V0H3D7"/>
<name>A0A0V0H3D7_SOLCH</name>
<reference evidence="1" key="1">
    <citation type="submission" date="2015-12" db="EMBL/GenBank/DDBJ databases">
        <title>Gene expression during late stages of embryo sac development: a critical building block for successful pollen-pistil interactions.</title>
        <authorList>
            <person name="Liu Y."/>
            <person name="Joly V."/>
            <person name="Sabar M."/>
            <person name="Matton D.P."/>
        </authorList>
    </citation>
    <scope>NUCLEOTIDE SEQUENCE</scope>
</reference>
<sequence>MNTTLYSYHVSIMLLSGQIHGICENALASGMHLILWTAKILEIKPSKGGWFTLDTLHFVG</sequence>
<accession>A0A0V0H3D7</accession>
<proteinExistence type="predicted"/>
<dbReference type="EMBL" id="GEDG01025927">
    <property type="protein sequence ID" value="JAP14897.1"/>
    <property type="molecule type" value="Transcribed_RNA"/>
</dbReference>